<feature type="compositionally biased region" description="Polar residues" evidence="3">
    <location>
        <begin position="292"/>
        <end position="302"/>
    </location>
</feature>
<organism evidence="4 5">
    <name type="scientific">Chlorella sorokiniana</name>
    <name type="common">Freshwater green alga</name>
    <dbReference type="NCBI Taxonomy" id="3076"/>
    <lineage>
        <taxon>Eukaryota</taxon>
        <taxon>Viridiplantae</taxon>
        <taxon>Chlorophyta</taxon>
        <taxon>core chlorophytes</taxon>
        <taxon>Trebouxiophyceae</taxon>
        <taxon>Chlorellales</taxon>
        <taxon>Chlorellaceae</taxon>
        <taxon>Chlorella clade</taxon>
        <taxon>Chlorella</taxon>
    </lineage>
</organism>
<comment type="similarity">
    <text evidence="1">Belongs to the SAPS family.</text>
</comment>
<feature type="compositionally biased region" description="Low complexity" evidence="3">
    <location>
        <begin position="267"/>
        <end position="278"/>
    </location>
</feature>
<reference evidence="4 5" key="1">
    <citation type="journal article" date="2018" name="Plant J.">
        <title>Genome sequences of Chlorella sorokiniana UTEX 1602 and Micractinium conductrix SAG 241.80: implications to maltose excretion by a green alga.</title>
        <authorList>
            <person name="Arriola M.B."/>
            <person name="Velmurugan N."/>
            <person name="Zhang Y."/>
            <person name="Plunkett M.H."/>
            <person name="Hondzo H."/>
            <person name="Barney B.M."/>
        </authorList>
    </citation>
    <scope>NUCLEOTIDE SEQUENCE [LARGE SCALE GENOMIC DNA]</scope>
    <source>
        <strain evidence="5">UTEX 1602</strain>
    </source>
</reference>
<dbReference type="AlphaFoldDB" id="A0A2P6U4Q8"/>
<evidence type="ECO:0000256" key="1">
    <source>
        <dbReference type="ARBA" id="ARBA00006180"/>
    </source>
</evidence>
<accession>A0A2P6U4Q8</accession>
<name>A0A2P6U4Q8_CHLSO</name>
<keyword evidence="5" id="KW-1185">Reference proteome</keyword>
<feature type="compositionally biased region" description="Pro residues" evidence="3">
    <location>
        <begin position="652"/>
        <end position="663"/>
    </location>
</feature>
<gene>
    <name evidence="4" type="ORF">C2E21_0169</name>
</gene>
<dbReference type="GO" id="GO:0019888">
    <property type="term" value="F:protein phosphatase regulator activity"/>
    <property type="evidence" value="ECO:0007669"/>
    <property type="project" value="TreeGrafter"/>
</dbReference>
<dbReference type="Pfam" id="PF04499">
    <property type="entry name" value="SAPS"/>
    <property type="match status" value="2"/>
</dbReference>
<dbReference type="PANTHER" id="PTHR12634">
    <property type="entry name" value="SIT4 YEAST -ASSOCIATING PROTEIN-RELATED"/>
    <property type="match status" value="1"/>
</dbReference>
<dbReference type="InterPro" id="IPR007587">
    <property type="entry name" value="SAPS"/>
</dbReference>
<feature type="compositionally biased region" description="Low complexity" evidence="3">
    <location>
        <begin position="754"/>
        <end position="823"/>
    </location>
</feature>
<keyword evidence="2" id="KW-0131">Cell cycle</keyword>
<protein>
    <submittedName>
        <fullName evidence="4">SIT4 phosphatase-associated family</fullName>
    </submittedName>
</protein>
<sequence>MFWRVSGLNSASPVDSILDKEAYSLEELLDEDELIQECKSLNARLTAYLKQRDTVEKLVRYLVEPPPEGSDPKRSFKYPFTACEIFCCEVEGIFNTLLEDEELLGLLFSLLEAPRPLNSMLAGYFSRVMGSLLLRRTQDIMQYLQRHQELLARLVAHVDCTSIAEVLVRLVGADEQRAFLSTNHLQWLSDTDLLYQLLDRLQPGHPLEAQTNAAEILAALAQSQVSPLTRNLAEPAFLELLVERALRQPGAAAKAAAGSEAAAAAEGSIAEGDAAEGSPAKGGAEPAANGDAASTHSSSTEPSGADSEAELEESLQAASGNSAMYHALNVCIALVEPLPPTPADQQAAAQAIGLPGGMPPPAVDAAAAEVHAAMRAQATQCIGRSIDRLVALLEATDQGRQLPTSYGLLQPPVGLPRLKAVELLAALLHSGDEAAESAVMGTRGVQRSMELFLAFPFNNVLHRHVATLVTAVDKSSPRLAQFLLQDCGLLGWLVDTPTQVMPTPRPGDEHAEKRKPLRAGYVGHLTQISNRLLQLASEGHEQLRAAMEGDSRWQAYVKEELEPRNSQENVFNWKCGRPTVHEPVVDAEADMFQTELDFGSMDAETFTRDVYQRYGGMFSSHEDEEVESEQPQWATELASAVPGGAPSGPGKLPLPTPGGPQPYPVYDSSSSSSSDDSDEEHAAPHAALSGSSEEAEVSVTPAPEGDAPPAGSAAPAGRPPLGSDDADMADDAVMLEFDAAEQLVSLSQLSLNDDAAGQAAAQPPEDAATPAAQQEEQPAEGSSQADGAGAQSPAGQQDAGGQAEAGEQAAETAAARGQADLPEALPPSSPPAAAAVAST</sequence>
<evidence type="ECO:0000313" key="4">
    <source>
        <dbReference type="EMBL" id="PRW61295.1"/>
    </source>
</evidence>
<dbReference type="EMBL" id="LHPG02000001">
    <property type="protein sequence ID" value="PRW61295.1"/>
    <property type="molecule type" value="Genomic_DNA"/>
</dbReference>
<comment type="caution">
    <text evidence="4">The sequence shown here is derived from an EMBL/GenBank/DDBJ whole genome shotgun (WGS) entry which is preliminary data.</text>
</comment>
<feature type="compositionally biased region" description="Low complexity" evidence="3">
    <location>
        <begin position="639"/>
        <end position="651"/>
    </location>
</feature>
<dbReference type="STRING" id="3076.A0A2P6U4Q8"/>
<dbReference type="Proteomes" id="UP000239899">
    <property type="component" value="Unassembled WGS sequence"/>
</dbReference>
<evidence type="ECO:0000313" key="5">
    <source>
        <dbReference type="Proteomes" id="UP000239899"/>
    </source>
</evidence>
<dbReference type="OrthoDB" id="295029at2759"/>
<evidence type="ECO:0000256" key="3">
    <source>
        <dbReference type="SAM" id="MobiDB-lite"/>
    </source>
</evidence>
<dbReference type="PANTHER" id="PTHR12634:SF8">
    <property type="entry name" value="FIERY MOUNTAIN, ISOFORM D"/>
    <property type="match status" value="1"/>
</dbReference>
<feature type="region of interest" description="Disordered" evidence="3">
    <location>
        <begin position="267"/>
        <end position="315"/>
    </location>
</feature>
<evidence type="ECO:0000256" key="2">
    <source>
        <dbReference type="ARBA" id="ARBA00023306"/>
    </source>
</evidence>
<feature type="compositionally biased region" description="Low complexity" evidence="3">
    <location>
        <begin position="701"/>
        <end position="722"/>
    </location>
</feature>
<dbReference type="GO" id="GO:0019903">
    <property type="term" value="F:protein phosphatase binding"/>
    <property type="evidence" value="ECO:0007669"/>
    <property type="project" value="InterPro"/>
</dbReference>
<feature type="region of interest" description="Disordered" evidence="3">
    <location>
        <begin position="639"/>
        <end position="733"/>
    </location>
</feature>
<proteinExistence type="inferred from homology"/>
<feature type="region of interest" description="Disordered" evidence="3">
    <location>
        <begin position="753"/>
        <end position="839"/>
    </location>
</feature>